<dbReference type="EMBL" id="UINC01114672">
    <property type="protein sequence ID" value="SVC85148.1"/>
    <property type="molecule type" value="Genomic_DNA"/>
</dbReference>
<protein>
    <submittedName>
        <fullName evidence="1">Uncharacterized protein</fullName>
    </submittedName>
</protein>
<sequence>MKPEIVIVHAVDTEGPLYESVGAKFERLKEIFGVEVKEKTPKVFDDILSGNIDIEVPVENLKAVFSSHLANYNSDWGSIDKMLGHMYSDEFRNKYLDSFGNSWKITWHCLDHIGYEVNPRKRDIGYHNIFEHYQSWVKNHTGYKDDIEWHFHPPSIFNEAHKCAT</sequence>
<organism evidence="1">
    <name type="scientific">marine metagenome</name>
    <dbReference type="NCBI Taxonomy" id="408172"/>
    <lineage>
        <taxon>unclassified sequences</taxon>
        <taxon>metagenomes</taxon>
        <taxon>ecological metagenomes</taxon>
    </lineage>
</organism>
<dbReference type="AlphaFoldDB" id="A0A382QJM3"/>
<feature type="non-terminal residue" evidence="1">
    <location>
        <position position="165"/>
    </location>
</feature>
<accession>A0A382QJM3</accession>
<reference evidence="1" key="1">
    <citation type="submission" date="2018-05" db="EMBL/GenBank/DDBJ databases">
        <authorList>
            <person name="Lanie J.A."/>
            <person name="Ng W.-L."/>
            <person name="Kazmierczak K.M."/>
            <person name="Andrzejewski T.M."/>
            <person name="Davidsen T.M."/>
            <person name="Wayne K.J."/>
            <person name="Tettelin H."/>
            <person name="Glass J.I."/>
            <person name="Rusch D."/>
            <person name="Podicherti R."/>
            <person name="Tsui H.-C.T."/>
            <person name="Winkler M.E."/>
        </authorList>
    </citation>
    <scope>NUCLEOTIDE SEQUENCE</scope>
</reference>
<evidence type="ECO:0000313" key="1">
    <source>
        <dbReference type="EMBL" id="SVC85148.1"/>
    </source>
</evidence>
<proteinExistence type="predicted"/>
<gene>
    <name evidence="1" type="ORF">METZ01_LOCUS338002</name>
</gene>
<name>A0A382QJM3_9ZZZZ</name>